<evidence type="ECO:0000313" key="1">
    <source>
        <dbReference type="EMBL" id="MFD1465007.1"/>
    </source>
</evidence>
<sequence>MYTKRVGRSKNDDLFLKIDEGGQFGQVFKFDPQAERDFMLKMLGVGADHHKSSSS</sequence>
<evidence type="ECO:0000313" key="2">
    <source>
        <dbReference type="Proteomes" id="UP001597244"/>
    </source>
</evidence>
<accession>A0ABW4DK11</accession>
<dbReference type="EMBL" id="JBHTOF010000022">
    <property type="protein sequence ID" value="MFD1465007.1"/>
    <property type="molecule type" value="Genomic_DNA"/>
</dbReference>
<comment type="caution">
    <text evidence="1">The sequence shown here is derived from an EMBL/GenBank/DDBJ whole genome shotgun (WGS) entry which is preliminary data.</text>
</comment>
<organism evidence="1 2">
    <name type="scientific">Lapidilactobacillus mulanensis</name>
    <dbReference type="NCBI Taxonomy" id="2485999"/>
    <lineage>
        <taxon>Bacteria</taxon>
        <taxon>Bacillati</taxon>
        <taxon>Bacillota</taxon>
        <taxon>Bacilli</taxon>
        <taxon>Lactobacillales</taxon>
        <taxon>Lactobacillaceae</taxon>
        <taxon>Lapidilactobacillus</taxon>
    </lineage>
</organism>
<keyword evidence="2" id="KW-1185">Reference proteome</keyword>
<reference evidence="2" key="1">
    <citation type="journal article" date="2019" name="Int. J. Syst. Evol. Microbiol.">
        <title>The Global Catalogue of Microorganisms (GCM) 10K type strain sequencing project: providing services to taxonomists for standard genome sequencing and annotation.</title>
        <authorList>
            <consortium name="The Broad Institute Genomics Platform"/>
            <consortium name="The Broad Institute Genome Sequencing Center for Infectious Disease"/>
            <person name="Wu L."/>
            <person name="Ma J."/>
        </authorList>
    </citation>
    <scope>NUCLEOTIDE SEQUENCE [LARGE SCALE GENOMIC DNA]</scope>
    <source>
        <strain evidence="2">CCM 8951</strain>
    </source>
</reference>
<protein>
    <submittedName>
        <fullName evidence="1">Uncharacterized protein</fullName>
    </submittedName>
</protein>
<gene>
    <name evidence="1" type="ORF">ACFQ4L_02735</name>
</gene>
<proteinExistence type="predicted"/>
<name>A0ABW4DK11_9LACO</name>
<dbReference type="RefSeq" id="WP_164506525.1">
    <property type="nucleotide sequence ID" value="NZ_JBHTOF010000022.1"/>
</dbReference>
<dbReference type="Proteomes" id="UP001597244">
    <property type="component" value="Unassembled WGS sequence"/>
</dbReference>